<feature type="domain" description="DNA helicase Pif1-like DEAD-box helicase" evidence="2">
    <location>
        <begin position="3"/>
        <end position="211"/>
    </location>
</feature>
<keyword evidence="1" id="KW-0234">DNA repair</keyword>
<dbReference type="GO" id="GO:0016787">
    <property type="term" value="F:hydrolase activity"/>
    <property type="evidence" value="ECO:0007669"/>
    <property type="project" value="UniProtKB-KW"/>
</dbReference>
<comment type="cofactor">
    <cofactor evidence="1">
        <name>Mg(2+)</name>
        <dbReference type="ChEBI" id="CHEBI:18420"/>
    </cofactor>
</comment>
<dbReference type="Proteomes" id="UP001627154">
    <property type="component" value="Unassembled WGS sequence"/>
</dbReference>
<evidence type="ECO:0000313" key="5">
    <source>
        <dbReference type="Proteomes" id="UP001627154"/>
    </source>
</evidence>
<feature type="domain" description="DNA helicase Pif1-like 2B" evidence="3">
    <location>
        <begin position="303"/>
        <end position="348"/>
    </location>
</feature>
<dbReference type="GO" id="GO:0005524">
    <property type="term" value="F:ATP binding"/>
    <property type="evidence" value="ECO:0007669"/>
    <property type="project" value="UniProtKB-KW"/>
</dbReference>
<dbReference type="GO" id="GO:0043139">
    <property type="term" value="F:5'-3' DNA helicase activity"/>
    <property type="evidence" value="ECO:0007669"/>
    <property type="project" value="UniProtKB-EC"/>
</dbReference>
<organism evidence="4 5">
    <name type="scientific">Trichogramma kaykai</name>
    <dbReference type="NCBI Taxonomy" id="54128"/>
    <lineage>
        <taxon>Eukaryota</taxon>
        <taxon>Metazoa</taxon>
        <taxon>Ecdysozoa</taxon>
        <taxon>Arthropoda</taxon>
        <taxon>Hexapoda</taxon>
        <taxon>Insecta</taxon>
        <taxon>Pterygota</taxon>
        <taxon>Neoptera</taxon>
        <taxon>Endopterygota</taxon>
        <taxon>Hymenoptera</taxon>
        <taxon>Apocrita</taxon>
        <taxon>Proctotrupomorpha</taxon>
        <taxon>Chalcidoidea</taxon>
        <taxon>Trichogrammatidae</taxon>
        <taxon>Trichogramma</taxon>
    </lineage>
</organism>
<name>A0ABD2WE88_9HYME</name>
<keyword evidence="5" id="KW-1185">Reference proteome</keyword>
<comment type="caution">
    <text evidence="4">The sequence shown here is derived from an EMBL/GenBank/DDBJ whole genome shotgun (WGS) entry which is preliminary data.</text>
</comment>
<keyword evidence="1" id="KW-0347">Helicase</keyword>
<reference evidence="4 5" key="1">
    <citation type="journal article" date="2024" name="bioRxiv">
        <title>A reference genome for Trichogramma kaykai: A tiny desert-dwelling parasitoid wasp with competing sex-ratio distorters.</title>
        <authorList>
            <person name="Culotta J."/>
            <person name="Lindsey A.R."/>
        </authorList>
    </citation>
    <scope>NUCLEOTIDE SEQUENCE [LARGE SCALE GENOMIC DNA]</scope>
    <source>
        <strain evidence="4 5">KSX58</strain>
    </source>
</reference>
<accession>A0ABD2WE88</accession>
<dbReference type="Gene3D" id="3.40.50.300">
    <property type="entry name" value="P-loop containing nucleotide triphosphate hydrolases"/>
    <property type="match status" value="1"/>
</dbReference>
<keyword evidence="1" id="KW-0233">DNA recombination</keyword>
<comment type="similarity">
    <text evidence="1">Belongs to the helicase family.</text>
</comment>
<dbReference type="GO" id="GO:0006310">
    <property type="term" value="P:DNA recombination"/>
    <property type="evidence" value="ECO:0007669"/>
    <property type="project" value="UniProtKB-KW"/>
</dbReference>
<evidence type="ECO:0000259" key="3">
    <source>
        <dbReference type="Pfam" id="PF21530"/>
    </source>
</evidence>
<sequence length="503" mass="56638">MVTEQRTVYNTIINAIANKRGGLYFLDAPGETGKTFLISLLLASIRSKNQFVLAIASSGIAATLLDGSRTAHSALKLPLNRHVTETPTCNISRNSGMGKILKNCKLIIWDECTRSHEKALEALDRTLQDLRENSVPFGDALILLSGDFRQTLPVIPRSTPADELNAYLKSSVLWKKVKILSLKTNTRVQLQRDTSAEIFAQQLLDIENGTMVIDRSNQLIVLPPNFCTITSTKEKLITKVFPNIVLIYKNHKWLSEHTILAAKNNDVNTINYNILQEIPGVSTSYKSIDTVMNQDEIVNYPTEFLNSLDLPGMPPHDLTLKVGVPIILLGNINPPQLCNGTRLSVKKLMKNIIETTILNGKSKGTDVLLPRIPMIPTDMPFEFKRLQFPVLLAFAMTTNTAQGQPLQVCGLELEIPCFSHGQLYVACSRVDDHHFYVSQKAEKTKNYNTIPDKKFKNYLIYTTQKSEKKFFSKKKFNNLKMKHKFLTLLTTHKSFKTSRTTSR</sequence>
<dbReference type="Pfam" id="PF21530">
    <property type="entry name" value="Pif1_2B_dom"/>
    <property type="match status" value="1"/>
</dbReference>
<keyword evidence="1" id="KW-0227">DNA damage</keyword>
<evidence type="ECO:0000259" key="2">
    <source>
        <dbReference type="Pfam" id="PF05970"/>
    </source>
</evidence>
<proteinExistence type="inferred from homology"/>
<keyword evidence="1" id="KW-0378">Hydrolase</keyword>
<dbReference type="InterPro" id="IPR049163">
    <property type="entry name" value="Pif1-like_2B_dom"/>
</dbReference>
<dbReference type="PANTHER" id="PTHR10492">
    <property type="match status" value="1"/>
</dbReference>
<dbReference type="InterPro" id="IPR010285">
    <property type="entry name" value="DNA_helicase_pif1-like_DEAD"/>
</dbReference>
<evidence type="ECO:0000313" key="4">
    <source>
        <dbReference type="EMBL" id="KAL3390904.1"/>
    </source>
</evidence>
<protein>
    <recommendedName>
        <fullName evidence="1">ATP-dependent DNA helicase</fullName>
        <ecNumber evidence="1">5.6.2.3</ecNumber>
    </recommendedName>
</protein>
<gene>
    <name evidence="4" type="ORF">TKK_014365</name>
</gene>
<keyword evidence="1" id="KW-0067">ATP-binding</keyword>
<evidence type="ECO:0000256" key="1">
    <source>
        <dbReference type="RuleBase" id="RU363044"/>
    </source>
</evidence>
<dbReference type="AlphaFoldDB" id="A0ABD2WE88"/>
<keyword evidence="1" id="KW-0547">Nucleotide-binding</keyword>
<comment type="catalytic activity">
    <reaction evidence="1">
        <text>ATP + H2O = ADP + phosphate + H(+)</text>
        <dbReference type="Rhea" id="RHEA:13065"/>
        <dbReference type="ChEBI" id="CHEBI:15377"/>
        <dbReference type="ChEBI" id="CHEBI:15378"/>
        <dbReference type="ChEBI" id="CHEBI:30616"/>
        <dbReference type="ChEBI" id="CHEBI:43474"/>
        <dbReference type="ChEBI" id="CHEBI:456216"/>
        <dbReference type="EC" id="5.6.2.3"/>
    </reaction>
</comment>
<dbReference type="Pfam" id="PF05970">
    <property type="entry name" value="PIF1"/>
    <property type="match status" value="1"/>
</dbReference>
<dbReference type="PANTHER" id="PTHR10492:SF57">
    <property type="entry name" value="ATP-DEPENDENT DNA HELICASE"/>
    <property type="match status" value="1"/>
</dbReference>
<dbReference type="InterPro" id="IPR027417">
    <property type="entry name" value="P-loop_NTPase"/>
</dbReference>
<dbReference type="EMBL" id="JBJJXI010000114">
    <property type="protein sequence ID" value="KAL3390904.1"/>
    <property type="molecule type" value="Genomic_DNA"/>
</dbReference>
<dbReference type="GO" id="GO:0006281">
    <property type="term" value="P:DNA repair"/>
    <property type="evidence" value="ECO:0007669"/>
    <property type="project" value="UniProtKB-KW"/>
</dbReference>
<dbReference type="SUPFAM" id="SSF52540">
    <property type="entry name" value="P-loop containing nucleoside triphosphate hydrolases"/>
    <property type="match status" value="2"/>
</dbReference>
<dbReference type="EC" id="5.6.2.3" evidence="1"/>